<reference evidence="2" key="1">
    <citation type="submission" date="2021-10" db="EMBL/GenBank/DDBJ databases">
        <title>Tropical sea cucumber genome reveals ecological adaptation and Cuvierian tubules defense mechanism.</title>
        <authorList>
            <person name="Chen T."/>
        </authorList>
    </citation>
    <scope>NUCLEOTIDE SEQUENCE</scope>
    <source>
        <strain evidence="2">Nanhai2018</strain>
        <tissue evidence="2">Muscle</tissue>
    </source>
</reference>
<accession>A0A9Q0YP31</accession>
<name>A0A9Q0YP31_HOLLE</name>
<evidence type="ECO:0000313" key="2">
    <source>
        <dbReference type="EMBL" id="KAJ8024104.1"/>
    </source>
</evidence>
<dbReference type="AlphaFoldDB" id="A0A9Q0YP31"/>
<dbReference type="OrthoDB" id="2437262at2759"/>
<organism evidence="2 3">
    <name type="scientific">Holothuria leucospilota</name>
    <name type="common">Black long sea cucumber</name>
    <name type="synonym">Mertensiothuria leucospilota</name>
    <dbReference type="NCBI Taxonomy" id="206669"/>
    <lineage>
        <taxon>Eukaryota</taxon>
        <taxon>Metazoa</taxon>
        <taxon>Echinodermata</taxon>
        <taxon>Eleutherozoa</taxon>
        <taxon>Echinozoa</taxon>
        <taxon>Holothuroidea</taxon>
        <taxon>Aspidochirotacea</taxon>
        <taxon>Aspidochirotida</taxon>
        <taxon>Holothuriidae</taxon>
        <taxon>Holothuria</taxon>
    </lineage>
</organism>
<keyword evidence="3" id="KW-1185">Reference proteome</keyword>
<feature type="signal peptide" evidence="1">
    <location>
        <begin position="1"/>
        <end position="21"/>
    </location>
</feature>
<gene>
    <name evidence="2" type="ORF">HOLleu_36734</name>
</gene>
<evidence type="ECO:0000256" key="1">
    <source>
        <dbReference type="SAM" id="SignalP"/>
    </source>
</evidence>
<protein>
    <submittedName>
        <fullName evidence="2">Uncharacterized protein</fullName>
    </submittedName>
</protein>
<keyword evidence="1" id="KW-0732">Signal</keyword>
<proteinExistence type="predicted"/>
<evidence type="ECO:0000313" key="3">
    <source>
        <dbReference type="Proteomes" id="UP001152320"/>
    </source>
</evidence>
<comment type="caution">
    <text evidence="2">The sequence shown here is derived from an EMBL/GenBank/DDBJ whole genome shotgun (WGS) entry which is preliminary data.</text>
</comment>
<sequence length="306" mass="35379">MLVPFLLFSVQSIITLPLDEAERSQVSDFLSRSYNRHQHVRFARKERKLRTLAREDPVLKNLTEPERTWDKFGTTSTTNSPNVINLSSQSLTDTGQSILTKGLSFCPTTKLNDIELCQETTLFCRRICLAEWSKDIQSDEHDAAHPPRKRNFLWTPPEGRNKYIDTYVSSVQTHLDNFLCSIRKSEDRPLPENFDRAQRSALKELQKNDNLIIKPADKGGAIVIQDRADYIHEADRQLQDALYYKSLDTDPTSQHIQELRTLLSSFPTQLRQQVEICIPEDPRPGRFYTLPKTKIAYYPSYSQLCT</sequence>
<dbReference type="EMBL" id="JAIZAY010000019">
    <property type="protein sequence ID" value="KAJ8024104.1"/>
    <property type="molecule type" value="Genomic_DNA"/>
</dbReference>
<dbReference type="Proteomes" id="UP001152320">
    <property type="component" value="Chromosome 19"/>
</dbReference>
<feature type="chain" id="PRO_5040345149" evidence="1">
    <location>
        <begin position="22"/>
        <end position="306"/>
    </location>
</feature>